<protein>
    <recommendedName>
        <fullName evidence="4">Kringle domain-containing protein</fullName>
    </recommendedName>
</protein>
<dbReference type="Pfam" id="PF00051">
    <property type="entry name" value="Kringle"/>
    <property type="match status" value="3"/>
</dbReference>
<dbReference type="PaxDb" id="35128-Thaps261727"/>
<accession>B8BXD6</accession>
<proteinExistence type="predicted"/>
<dbReference type="PROSITE" id="PS00021">
    <property type="entry name" value="KRINGLE_1"/>
    <property type="match status" value="1"/>
</dbReference>
<dbReference type="PANTHER" id="PTHR24261">
    <property type="entry name" value="PLASMINOGEN-RELATED"/>
    <property type="match status" value="1"/>
</dbReference>
<evidence type="ECO:0000259" key="4">
    <source>
        <dbReference type="PROSITE" id="PS50070"/>
    </source>
</evidence>
<feature type="non-terminal residue" evidence="5">
    <location>
        <position position="293"/>
    </location>
</feature>
<reference evidence="5 6" key="1">
    <citation type="journal article" date="2004" name="Science">
        <title>The genome of the diatom Thalassiosira pseudonana: ecology, evolution, and metabolism.</title>
        <authorList>
            <person name="Armbrust E.V."/>
            <person name="Berges J.A."/>
            <person name="Bowler C."/>
            <person name="Green B.R."/>
            <person name="Martinez D."/>
            <person name="Putnam N.H."/>
            <person name="Zhou S."/>
            <person name="Allen A.E."/>
            <person name="Apt K.E."/>
            <person name="Bechner M."/>
            <person name="Brzezinski M.A."/>
            <person name="Chaal B.K."/>
            <person name="Chiovitti A."/>
            <person name="Davis A.K."/>
            <person name="Demarest M.S."/>
            <person name="Detter J.C."/>
            <person name="Glavina T."/>
            <person name="Goodstein D."/>
            <person name="Hadi M.Z."/>
            <person name="Hellsten U."/>
            <person name="Hildebrand M."/>
            <person name="Jenkins B.D."/>
            <person name="Jurka J."/>
            <person name="Kapitonov V.V."/>
            <person name="Kroger N."/>
            <person name="Lau W.W."/>
            <person name="Lane T.W."/>
            <person name="Larimer F.W."/>
            <person name="Lippmeier J.C."/>
            <person name="Lucas S."/>
            <person name="Medina M."/>
            <person name="Montsant A."/>
            <person name="Obornik M."/>
            <person name="Parker M.S."/>
            <person name="Palenik B."/>
            <person name="Pazour G.J."/>
            <person name="Richardson P.M."/>
            <person name="Rynearson T.A."/>
            <person name="Saito M.A."/>
            <person name="Schwartz D.C."/>
            <person name="Thamatrakoln K."/>
            <person name="Valentin K."/>
            <person name="Vardi A."/>
            <person name="Wilkerson F.P."/>
            <person name="Rokhsar D.S."/>
        </authorList>
    </citation>
    <scope>NUCLEOTIDE SEQUENCE [LARGE SCALE GENOMIC DNA]</scope>
    <source>
        <strain evidence="5 6">CCMP1335</strain>
    </source>
</reference>
<dbReference type="PANTHER" id="PTHR24261:SF7">
    <property type="entry name" value="KRINGLE DOMAIN-CONTAINING PROTEIN"/>
    <property type="match status" value="1"/>
</dbReference>
<dbReference type="PRINTS" id="PR00018">
    <property type="entry name" value="KRINGLE"/>
</dbReference>
<keyword evidence="2" id="KW-1015">Disulfide bond</keyword>
<dbReference type="SUPFAM" id="SSF57440">
    <property type="entry name" value="Kringle-like"/>
    <property type="match status" value="3"/>
</dbReference>
<dbReference type="STRING" id="35128.B8BXD6"/>
<dbReference type="EMBL" id="CM000640">
    <property type="protein sequence ID" value="EED94189.1"/>
    <property type="molecule type" value="Genomic_DNA"/>
</dbReference>
<keyword evidence="1" id="KW-0420">Kringle</keyword>
<dbReference type="OMA" id="AWCFVES"/>
<dbReference type="InterPro" id="IPR050759">
    <property type="entry name" value="Serine_protease_kringle"/>
</dbReference>
<feature type="non-terminal residue" evidence="5">
    <location>
        <position position="1"/>
    </location>
</feature>
<dbReference type="Gene3D" id="2.40.20.10">
    <property type="entry name" value="Plasminogen Kringle 4"/>
    <property type="match status" value="3"/>
</dbReference>
<feature type="domain" description="Kringle" evidence="4">
    <location>
        <begin position="1"/>
        <end position="65"/>
    </location>
</feature>
<dbReference type="AlphaFoldDB" id="B8BXD6"/>
<evidence type="ECO:0000313" key="5">
    <source>
        <dbReference type="EMBL" id="EED94189.1"/>
    </source>
</evidence>
<evidence type="ECO:0000256" key="3">
    <source>
        <dbReference type="SAM" id="MobiDB-lite"/>
    </source>
</evidence>
<dbReference type="InterPro" id="IPR038178">
    <property type="entry name" value="Kringle_sf"/>
</dbReference>
<organism evidence="5 6">
    <name type="scientific">Thalassiosira pseudonana</name>
    <name type="common">Marine diatom</name>
    <name type="synonym">Cyclotella nana</name>
    <dbReference type="NCBI Taxonomy" id="35128"/>
    <lineage>
        <taxon>Eukaryota</taxon>
        <taxon>Sar</taxon>
        <taxon>Stramenopiles</taxon>
        <taxon>Ochrophyta</taxon>
        <taxon>Bacillariophyta</taxon>
        <taxon>Coscinodiscophyceae</taxon>
        <taxon>Thalassiosirophycidae</taxon>
        <taxon>Thalassiosirales</taxon>
        <taxon>Thalassiosiraceae</taxon>
        <taxon>Thalassiosira</taxon>
    </lineage>
</organism>
<evidence type="ECO:0000313" key="6">
    <source>
        <dbReference type="Proteomes" id="UP000001449"/>
    </source>
</evidence>
<reference evidence="5 6" key="2">
    <citation type="journal article" date="2008" name="Nature">
        <title>The Phaeodactylum genome reveals the evolutionary history of diatom genomes.</title>
        <authorList>
            <person name="Bowler C."/>
            <person name="Allen A.E."/>
            <person name="Badger J.H."/>
            <person name="Grimwood J."/>
            <person name="Jabbari K."/>
            <person name="Kuo A."/>
            <person name="Maheswari U."/>
            <person name="Martens C."/>
            <person name="Maumus F."/>
            <person name="Otillar R.P."/>
            <person name="Rayko E."/>
            <person name="Salamov A."/>
            <person name="Vandepoele K."/>
            <person name="Beszteri B."/>
            <person name="Gruber A."/>
            <person name="Heijde M."/>
            <person name="Katinka M."/>
            <person name="Mock T."/>
            <person name="Valentin K."/>
            <person name="Verret F."/>
            <person name="Berges J.A."/>
            <person name="Brownlee C."/>
            <person name="Cadoret J.P."/>
            <person name="Chiovitti A."/>
            <person name="Choi C.J."/>
            <person name="Coesel S."/>
            <person name="De Martino A."/>
            <person name="Detter J.C."/>
            <person name="Durkin C."/>
            <person name="Falciatore A."/>
            <person name="Fournet J."/>
            <person name="Haruta M."/>
            <person name="Huysman M.J."/>
            <person name="Jenkins B.D."/>
            <person name="Jiroutova K."/>
            <person name="Jorgensen R.E."/>
            <person name="Joubert Y."/>
            <person name="Kaplan A."/>
            <person name="Kroger N."/>
            <person name="Kroth P.G."/>
            <person name="La Roche J."/>
            <person name="Lindquist E."/>
            <person name="Lommer M."/>
            <person name="Martin-Jezequel V."/>
            <person name="Lopez P.J."/>
            <person name="Lucas S."/>
            <person name="Mangogna M."/>
            <person name="McGinnis K."/>
            <person name="Medlin L.K."/>
            <person name="Montsant A."/>
            <person name="Oudot-Le Secq M.P."/>
            <person name="Napoli C."/>
            <person name="Obornik M."/>
            <person name="Parker M.S."/>
            <person name="Petit J.L."/>
            <person name="Porcel B.M."/>
            <person name="Poulsen N."/>
            <person name="Robison M."/>
            <person name="Rychlewski L."/>
            <person name="Rynearson T.A."/>
            <person name="Schmutz J."/>
            <person name="Shapiro H."/>
            <person name="Siaut M."/>
            <person name="Stanley M."/>
            <person name="Sussman M.R."/>
            <person name="Taylor A.R."/>
            <person name="Vardi A."/>
            <person name="von Dassow P."/>
            <person name="Vyverman W."/>
            <person name="Willis A."/>
            <person name="Wyrwicz L.S."/>
            <person name="Rokhsar D.S."/>
            <person name="Weissenbach J."/>
            <person name="Armbrust E.V."/>
            <person name="Green B.R."/>
            <person name="Van de Peer Y."/>
            <person name="Grigoriev I.V."/>
        </authorList>
    </citation>
    <scope>NUCLEOTIDE SEQUENCE [LARGE SCALE GENOMIC DNA]</scope>
    <source>
        <strain evidence="5 6">CCMP1335</strain>
    </source>
</reference>
<feature type="domain" description="Kringle" evidence="4">
    <location>
        <begin position="221"/>
        <end position="292"/>
    </location>
</feature>
<dbReference type="Proteomes" id="UP000001449">
    <property type="component" value="Chromosome 3"/>
</dbReference>
<dbReference type="InParanoid" id="B8BXD6"/>
<dbReference type="InterPro" id="IPR018056">
    <property type="entry name" value="Kringle_CS"/>
</dbReference>
<dbReference type="InterPro" id="IPR013806">
    <property type="entry name" value="Kringle-like"/>
</dbReference>
<evidence type="ECO:0000256" key="1">
    <source>
        <dbReference type="ARBA" id="ARBA00022572"/>
    </source>
</evidence>
<dbReference type="RefSeq" id="XP_002288753.1">
    <property type="nucleotide sequence ID" value="XM_002288717.1"/>
</dbReference>
<dbReference type="CDD" id="cd00108">
    <property type="entry name" value="KR"/>
    <property type="match status" value="1"/>
</dbReference>
<dbReference type="HOGENOM" id="CLU_978417_0_0_1"/>
<dbReference type="KEGG" id="tps:THAPSDRAFT_261727"/>
<dbReference type="PROSITE" id="PS50070">
    <property type="entry name" value="KRINGLE_2"/>
    <property type="match status" value="3"/>
</dbReference>
<dbReference type="GeneID" id="7444707"/>
<dbReference type="SMART" id="SM00130">
    <property type="entry name" value="KR"/>
    <property type="match status" value="3"/>
</dbReference>
<name>B8BXD6_THAPS</name>
<dbReference type="eggNOG" id="ENOG502QVNP">
    <property type="taxonomic scope" value="Eukaryota"/>
</dbReference>
<feature type="domain" description="Kringle" evidence="4">
    <location>
        <begin position="113"/>
        <end position="176"/>
    </location>
</feature>
<sequence>YRGDLSVTVHGYTCQEWRFFGGDNWPGHGLENNNHCRNPNKANDRAWCFVKDSSKLWDYCDVQDCSTTEYSEIFASTVKPATATPSTVQPPPSTKSTASLRQSYLQHHQSQNDYRGTLSVTKNGHTCKEWLQATIWTNQGLENNNHCRNPNKIADKAWCWVDDSDIIWDYCEVPSCSSDLSEEETPLTYIPKPKTARPTEKPTALTIDTTTCGSAHLNLADYRGSISTTVNGDACQDWSSQSPQSHQYKPNLYPDADLQSNYCRNPGGEAAQNWCYTTNPEKRWEWCSVPVCP</sequence>
<dbReference type="InterPro" id="IPR000001">
    <property type="entry name" value="Kringle"/>
</dbReference>
<evidence type="ECO:0000256" key="2">
    <source>
        <dbReference type="ARBA" id="ARBA00023157"/>
    </source>
</evidence>
<keyword evidence="6" id="KW-1185">Reference proteome</keyword>
<gene>
    <name evidence="5" type="ORF">THAPSDRAFT_261727</name>
</gene>
<feature type="region of interest" description="Disordered" evidence="3">
    <location>
        <begin position="82"/>
        <end position="102"/>
    </location>
</feature>